<protein>
    <submittedName>
        <fullName evidence="2">Uncharacterized protein</fullName>
    </submittedName>
</protein>
<evidence type="ECO:0000256" key="1">
    <source>
        <dbReference type="SAM" id="MobiDB-lite"/>
    </source>
</evidence>
<reference evidence="2 3" key="1">
    <citation type="submission" date="2019-06" db="EMBL/GenBank/DDBJ databases">
        <title>WGS assembly of Gossypium darwinii.</title>
        <authorList>
            <person name="Chen Z.J."/>
            <person name="Sreedasyam A."/>
            <person name="Ando A."/>
            <person name="Song Q."/>
            <person name="De L."/>
            <person name="Hulse-Kemp A."/>
            <person name="Ding M."/>
            <person name="Ye W."/>
            <person name="Kirkbride R."/>
            <person name="Jenkins J."/>
            <person name="Plott C."/>
            <person name="Lovell J."/>
            <person name="Lin Y.-M."/>
            <person name="Vaughn R."/>
            <person name="Liu B."/>
            <person name="Li W."/>
            <person name="Simpson S."/>
            <person name="Scheffler B."/>
            <person name="Saski C."/>
            <person name="Grover C."/>
            <person name="Hu G."/>
            <person name="Conover J."/>
            <person name="Carlson J."/>
            <person name="Shu S."/>
            <person name="Boston L."/>
            <person name="Williams M."/>
            <person name="Peterson D."/>
            <person name="Mcgee K."/>
            <person name="Jones D."/>
            <person name="Wendel J."/>
            <person name="Stelly D."/>
            <person name="Grimwood J."/>
            <person name="Schmutz J."/>
        </authorList>
    </citation>
    <scope>NUCLEOTIDE SEQUENCE [LARGE SCALE GENOMIC DNA]</scope>
    <source>
        <strain evidence="2">1808015.09</strain>
    </source>
</reference>
<evidence type="ECO:0000313" key="3">
    <source>
        <dbReference type="Proteomes" id="UP000323506"/>
    </source>
</evidence>
<feature type="region of interest" description="Disordered" evidence="1">
    <location>
        <begin position="49"/>
        <end position="72"/>
    </location>
</feature>
<name>A0A5D2DNF8_GOSDA</name>
<proteinExistence type="predicted"/>
<organism evidence="2 3">
    <name type="scientific">Gossypium darwinii</name>
    <name type="common">Darwin's cotton</name>
    <name type="synonym">Gossypium barbadense var. darwinii</name>
    <dbReference type="NCBI Taxonomy" id="34276"/>
    <lineage>
        <taxon>Eukaryota</taxon>
        <taxon>Viridiplantae</taxon>
        <taxon>Streptophyta</taxon>
        <taxon>Embryophyta</taxon>
        <taxon>Tracheophyta</taxon>
        <taxon>Spermatophyta</taxon>
        <taxon>Magnoliopsida</taxon>
        <taxon>eudicotyledons</taxon>
        <taxon>Gunneridae</taxon>
        <taxon>Pentapetalae</taxon>
        <taxon>rosids</taxon>
        <taxon>malvids</taxon>
        <taxon>Malvales</taxon>
        <taxon>Malvaceae</taxon>
        <taxon>Malvoideae</taxon>
        <taxon>Gossypium</taxon>
    </lineage>
</organism>
<dbReference type="Proteomes" id="UP000323506">
    <property type="component" value="Chromosome D01"/>
</dbReference>
<dbReference type="AlphaFoldDB" id="A0A5D2DNF8"/>
<evidence type="ECO:0000313" key="2">
    <source>
        <dbReference type="EMBL" id="TYG82562.1"/>
    </source>
</evidence>
<feature type="region of interest" description="Disordered" evidence="1">
    <location>
        <begin position="1"/>
        <end position="26"/>
    </location>
</feature>
<keyword evidence="3" id="KW-1185">Reference proteome</keyword>
<accession>A0A5D2DNF8</accession>
<dbReference type="EMBL" id="CM017701">
    <property type="protein sequence ID" value="TYG82562.1"/>
    <property type="molecule type" value="Genomic_DNA"/>
</dbReference>
<sequence>MHQMERKWSSSLLNPTNDDDNKTLKKNSFQTSNAFICIIYKKKNKYRETKQQTMKLGDLGKQNHPPKPEKKL</sequence>
<gene>
    <name evidence="2" type="ORF">ES288_D01G098800v1</name>
</gene>